<accession>A0AA96LAR4</accession>
<name>A0AA96LAR4_9BACL</name>
<evidence type="ECO:0000313" key="2">
    <source>
        <dbReference type="Proteomes" id="UP001305702"/>
    </source>
</evidence>
<gene>
    <name evidence="1" type="ORF">MJA45_22320</name>
</gene>
<proteinExistence type="predicted"/>
<protein>
    <submittedName>
        <fullName evidence="1">Uncharacterized protein</fullName>
    </submittedName>
</protein>
<reference evidence="1 2" key="1">
    <citation type="submission" date="2022-02" db="EMBL/GenBank/DDBJ databases">
        <title>Paenibacillus sp. MBLB1776 Whole Genome Shotgun Sequencing.</title>
        <authorList>
            <person name="Hwang C.Y."/>
            <person name="Cho E.-S."/>
            <person name="Seo M.-J."/>
        </authorList>
    </citation>
    <scope>NUCLEOTIDE SEQUENCE [LARGE SCALE GENOMIC DNA]</scope>
    <source>
        <strain evidence="1 2">MBLB1776</strain>
    </source>
</reference>
<dbReference type="EMBL" id="CP130318">
    <property type="protein sequence ID" value="WNQ10329.1"/>
    <property type="molecule type" value="Genomic_DNA"/>
</dbReference>
<keyword evidence="2" id="KW-1185">Reference proteome</keyword>
<dbReference type="Proteomes" id="UP001305702">
    <property type="component" value="Chromosome"/>
</dbReference>
<dbReference type="AlphaFoldDB" id="A0AA96LAR4"/>
<dbReference type="KEGG" id="paun:MJA45_22320"/>
<organism evidence="1 2">
    <name type="scientific">Paenibacillus aurantius</name>
    <dbReference type="NCBI Taxonomy" id="2918900"/>
    <lineage>
        <taxon>Bacteria</taxon>
        <taxon>Bacillati</taxon>
        <taxon>Bacillota</taxon>
        <taxon>Bacilli</taxon>
        <taxon>Bacillales</taxon>
        <taxon>Paenibacillaceae</taxon>
        <taxon>Paenibacillus</taxon>
    </lineage>
</organism>
<dbReference type="RefSeq" id="WP_315604103.1">
    <property type="nucleotide sequence ID" value="NZ_CP130318.1"/>
</dbReference>
<evidence type="ECO:0000313" key="1">
    <source>
        <dbReference type="EMBL" id="WNQ10329.1"/>
    </source>
</evidence>
<sequence>MFYTLRNRLIAFFIVLLALSFGSMSYLLFKESREIIRAYIESSALEKMDEYGSFIDSALRQMYDASSLVFNSPTTKNWDLTLSDPAMPDGEKMLANISMSQFLTQATNNYSGLSSITVYRRGGLRISGENQKRETAG</sequence>